<dbReference type="InterPro" id="IPR050572">
    <property type="entry name" value="Fe-S_Ferredoxin"/>
</dbReference>
<protein>
    <submittedName>
        <fullName evidence="7">4Fe-4S binding protein</fullName>
    </submittedName>
</protein>
<dbReference type="PANTHER" id="PTHR43687">
    <property type="entry name" value="ADENYLYLSULFATE REDUCTASE, BETA SUBUNIT"/>
    <property type="match status" value="1"/>
</dbReference>
<dbReference type="RefSeq" id="WP_117561129.1">
    <property type="nucleotide sequence ID" value="NZ_BAABZL010000001.1"/>
</dbReference>
<gene>
    <name evidence="7" type="ORF">L0N08_23760</name>
</gene>
<dbReference type="SUPFAM" id="SSF52218">
    <property type="entry name" value="Flavoproteins"/>
    <property type="match status" value="1"/>
</dbReference>
<feature type="domain" description="4Fe-4S ferredoxin-type" evidence="6">
    <location>
        <begin position="171"/>
        <end position="200"/>
    </location>
</feature>
<dbReference type="InterPro" id="IPR008254">
    <property type="entry name" value="Flavodoxin/NO_synth"/>
</dbReference>
<name>A0AAW5C7E9_9FIRM</name>
<dbReference type="EMBL" id="JAKNGE010000037">
    <property type="protein sequence ID" value="MCG4748441.1"/>
    <property type="molecule type" value="Genomic_DNA"/>
</dbReference>
<evidence type="ECO:0000259" key="6">
    <source>
        <dbReference type="PROSITE" id="PS51379"/>
    </source>
</evidence>
<evidence type="ECO:0000259" key="5">
    <source>
        <dbReference type="PROSITE" id="PS50902"/>
    </source>
</evidence>
<keyword evidence="2" id="KW-0479">Metal-binding</keyword>
<feature type="domain" description="Flavodoxin-like" evidence="5">
    <location>
        <begin position="4"/>
        <end position="145"/>
    </location>
</feature>
<dbReference type="SUPFAM" id="SSF54862">
    <property type="entry name" value="4Fe-4S ferredoxins"/>
    <property type="match status" value="1"/>
</dbReference>
<organism evidence="7 8">
    <name type="scientific">Enterocloster aldenensis</name>
    <dbReference type="NCBI Taxonomy" id="358742"/>
    <lineage>
        <taxon>Bacteria</taxon>
        <taxon>Bacillati</taxon>
        <taxon>Bacillota</taxon>
        <taxon>Clostridia</taxon>
        <taxon>Lachnospirales</taxon>
        <taxon>Lachnospiraceae</taxon>
        <taxon>Enterocloster</taxon>
    </lineage>
</organism>
<dbReference type="Proteomes" id="UP001299608">
    <property type="component" value="Unassembled WGS sequence"/>
</dbReference>
<dbReference type="InterPro" id="IPR029039">
    <property type="entry name" value="Flavoprotein-like_sf"/>
</dbReference>
<evidence type="ECO:0000256" key="2">
    <source>
        <dbReference type="ARBA" id="ARBA00022723"/>
    </source>
</evidence>
<accession>A0AAW5C7E9</accession>
<dbReference type="GeneID" id="97205449"/>
<dbReference type="InterPro" id="IPR017900">
    <property type="entry name" value="4Fe4S_Fe_S_CS"/>
</dbReference>
<dbReference type="PROSITE" id="PS50902">
    <property type="entry name" value="FLAVODOXIN_LIKE"/>
    <property type="match status" value="1"/>
</dbReference>
<dbReference type="Gene3D" id="3.40.50.360">
    <property type="match status" value="1"/>
</dbReference>
<dbReference type="GO" id="GO:0051539">
    <property type="term" value="F:4 iron, 4 sulfur cluster binding"/>
    <property type="evidence" value="ECO:0007669"/>
    <property type="project" value="UniProtKB-KW"/>
</dbReference>
<sequence>MKNLSAVYFSPTGGTRKAVLNLAAGMGGDIEEVDLCALKGERGFGPEDLVIVGMPVFGGRIPGFAAKLLKQCRGNGATAVTVAVYGNRAFEDALVELNDALKELGFKIGASAALLAEHSMAREVAAGRPDKKDEEDARGFAGKILEKLAGDGWQEPKVPGDRPYRSWKQMPVVPLADDTCITCGLCAEQCPTGAIPADAPGTTDPGACMLCMRCIAVCPVHARSLPSQAQAMLEQKLAPVKAVRRENELFL</sequence>
<proteinExistence type="predicted"/>
<dbReference type="GO" id="GO:0010181">
    <property type="term" value="F:FMN binding"/>
    <property type="evidence" value="ECO:0007669"/>
    <property type="project" value="InterPro"/>
</dbReference>
<evidence type="ECO:0000256" key="4">
    <source>
        <dbReference type="ARBA" id="ARBA00023014"/>
    </source>
</evidence>
<feature type="domain" description="4Fe-4S ferredoxin-type" evidence="6">
    <location>
        <begin position="204"/>
        <end position="228"/>
    </location>
</feature>
<dbReference type="GO" id="GO:0016651">
    <property type="term" value="F:oxidoreductase activity, acting on NAD(P)H"/>
    <property type="evidence" value="ECO:0007669"/>
    <property type="project" value="UniProtKB-ARBA"/>
</dbReference>
<keyword evidence="4" id="KW-0411">Iron-sulfur</keyword>
<evidence type="ECO:0000313" key="7">
    <source>
        <dbReference type="EMBL" id="MCG4748441.1"/>
    </source>
</evidence>
<reference evidence="7" key="1">
    <citation type="submission" date="2022-01" db="EMBL/GenBank/DDBJ databases">
        <title>Collection of gut derived symbiotic bacterial strains cultured from healthy donors.</title>
        <authorList>
            <person name="Lin H."/>
            <person name="Kohout C."/>
            <person name="Waligurski E."/>
            <person name="Pamer E.G."/>
        </authorList>
    </citation>
    <scope>NUCLEOTIDE SEQUENCE</scope>
    <source>
        <strain evidence="7">DFI.6.55</strain>
    </source>
</reference>
<evidence type="ECO:0000256" key="1">
    <source>
        <dbReference type="ARBA" id="ARBA00022485"/>
    </source>
</evidence>
<dbReference type="PANTHER" id="PTHR43687:SF1">
    <property type="entry name" value="FERREDOXIN III"/>
    <property type="match status" value="1"/>
</dbReference>
<comment type="caution">
    <text evidence="7">The sequence shown here is derived from an EMBL/GenBank/DDBJ whole genome shotgun (WGS) entry which is preliminary data.</text>
</comment>
<keyword evidence="3" id="KW-0408">Iron</keyword>
<dbReference type="Gene3D" id="3.30.70.20">
    <property type="match status" value="1"/>
</dbReference>
<dbReference type="GO" id="GO:0046872">
    <property type="term" value="F:metal ion binding"/>
    <property type="evidence" value="ECO:0007669"/>
    <property type="project" value="UniProtKB-KW"/>
</dbReference>
<dbReference type="AlphaFoldDB" id="A0AAW5C7E9"/>
<dbReference type="InterPro" id="IPR017896">
    <property type="entry name" value="4Fe4S_Fe-S-bd"/>
</dbReference>
<keyword evidence="1" id="KW-0004">4Fe-4S</keyword>
<dbReference type="PROSITE" id="PS00198">
    <property type="entry name" value="4FE4S_FER_1"/>
    <property type="match status" value="2"/>
</dbReference>
<dbReference type="Pfam" id="PF12838">
    <property type="entry name" value="Fer4_7"/>
    <property type="match status" value="1"/>
</dbReference>
<evidence type="ECO:0000256" key="3">
    <source>
        <dbReference type="ARBA" id="ARBA00023004"/>
    </source>
</evidence>
<dbReference type="PROSITE" id="PS51379">
    <property type="entry name" value="4FE4S_FER_2"/>
    <property type="match status" value="2"/>
</dbReference>
<evidence type="ECO:0000313" key="8">
    <source>
        <dbReference type="Proteomes" id="UP001299608"/>
    </source>
</evidence>